<name>A0A3S7WYA9_LEIDO</name>
<sequence length="920" mass="99867">MAAVHPSADLSCDVAIHLSDTEFTSRIDYADAYVLPATSTTAGASADAAPLPTATLVSPWLLVSPSVCDADPSPSPSIAVTAAGTARSPAVETVPLAWRCPSCGTLEVEQLYWRRPQRSKERATDEASTTAAVRAALARSMRLKAPSPALQAKLERHRWRRERREEMRWRPLHINARCRSCFLCPRCGGHGSLPFSEAAQVIDTSTTKCTAASSSLFTTTASVLSSTQSVSSLDIRLTSDVQYYAVCMCCQWHSYRAFPTMEQLLGYLDAVMGDEKAETLRERRAAQRNFNTALRAGLMGLLGVYPDLENQIRLQHQQKQQATVSQAAWDKFRNLRSAHIYDRSAGPPSHSSSQQQQLSGKMMQDAIMHLHPALALEQLRHQEQQRQEAARAASLLQGMSQAAPQAMRVVDLAREAAAKLQISQEGEEKDRTPLSEWPPAHRSTSSASVTAGSAKNDVEVSLIARTQQWFLGLPLEAVDTRQQSIQTWMQRYQPAAVVAQERKAAAAAGAAAAPVASTSALMHTPTSAYLHSVLLREQDRPLGLPAYYIPRVRKEVLTALVWRLPPAFAARKPSAAEQSLPCTRLVLLDRHSLSDEEVRQVCQHWVDERAAQVERHERKRRSELEQQNGAGSTITTTSGKQCNNGDGGFDSDGGDEEDDDDGEGIEGPKGGASQDSMRPATAQHPPPQQRITKSVSSKLPMPLFLDGTDFSALSCLPFLEYLRSGGGSGGNAHLCEWQFRLMSLHMMHDVYLKRLEVVRTVIAPSCAVDAPHARPSPFLLSASAACVTVQLSSSSVPAVELPVVLTPRCSPEECAAALAAVLQGRDGSHVGDAGPSPPLSIPSMLAMGITTPPIRLPELHITLRDTSATQAGEPSSSSMRTPLRCVELLVEVLTALSDVENAHPQYHAVRYGLVVTLNSC</sequence>
<feature type="compositionally biased region" description="Low complexity" evidence="2">
    <location>
        <begin position="349"/>
        <end position="359"/>
    </location>
</feature>
<keyword evidence="1" id="KW-0479">Metal-binding</keyword>
<feature type="compositionally biased region" description="Polar residues" evidence="2">
    <location>
        <begin position="625"/>
        <end position="644"/>
    </location>
</feature>
<feature type="region of interest" description="Disordered" evidence="2">
    <location>
        <begin position="341"/>
        <end position="361"/>
    </location>
</feature>
<keyword evidence="4" id="KW-1185">Reference proteome</keyword>
<dbReference type="GO" id="GO:0046872">
    <property type="term" value="F:metal ion binding"/>
    <property type="evidence" value="ECO:0007669"/>
    <property type="project" value="UniProtKB-KW"/>
</dbReference>
<proteinExistence type="predicted"/>
<protein>
    <submittedName>
        <fullName evidence="3">Uncharacterized protein</fullName>
    </submittedName>
</protein>
<dbReference type="AlphaFoldDB" id="A0A3S7WYA9"/>
<dbReference type="EMBL" id="CP029523">
    <property type="protein sequence ID" value="AYU79188.1"/>
    <property type="molecule type" value="Genomic_DNA"/>
</dbReference>
<dbReference type="Proteomes" id="UP000274082">
    <property type="component" value="Chromosome 24"/>
</dbReference>
<dbReference type="VEuPathDB" id="TriTrypDB:LdCL_240015600"/>
<reference evidence="3 4" key="1">
    <citation type="journal article" date="2018" name="Sci. Rep.">
        <title>A complete Leishmania donovani reference genome identifies novel genetic variations associated with virulence.</title>
        <authorList>
            <person name="Lypaczewski P."/>
            <person name="Hoshizaki J."/>
            <person name="Zhang W.-W."/>
            <person name="McCall L.-I."/>
            <person name="Torcivia-Rodriguez J."/>
            <person name="Simonyan V."/>
            <person name="Kaur A."/>
            <person name="Dewar K."/>
            <person name="Matlashewski G."/>
        </authorList>
    </citation>
    <scope>NUCLEOTIDE SEQUENCE [LARGE SCALE GENOMIC DNA]</scope>
    <source>
        <strain evidence="3 4">LdCL</strain>
    </source>
</reference>
<feature type="region of interest" description="Disordered" evidence="2">
    <location>
        <begin position="421"/>
        <end position="451"/>
    </location>
</feature>
<gene>
    <name evidence="3" type="ORF">LdCL_240015600</name>
</gene>
<feature type="compositionally biased region" description="Basic and acidic residues" evidence="2">
    <location>
        <begin position="612"/>
        <end position="624"/>
    </location>
</feature>
<dbReference type="InterPro" id="IPR018527">
    <property type="entry name" value="Rubredoxin_Fe_BS"/>
</dbReference>
<dbReference type="OrthoDB" id="266978at2759"/>
<dbReference type="VEuPathDB" id="TriTrypDB:LdBPK_241060.1"/>
<evidence type="ECO:0000313" key="3">
    <source>
        <dbReference type="EMBL" id="AYU79188.1"/>
    </source>
</evidence>
<accession>A0A3S7WYA9</accession>
<feature type="region of interest" description="Disordered" evidence="2">
    <location>
        <begin position="612"/>
        <end position="694"/>
    </location>
</feature>
<feature type="compositionally biased region" description="Acidic residues" evidence="2">
    <location>
        <begin position="652"/>
        <end position="664"/>
    </location>
</feature>
<evidence type="ECO:0000256" key="1">
    <source>
        <dbReference type="ARBA" id="ARBA00022723"/>
    </source>
</evidence>
<dbReference type="VEuPathDB" id="TriTrypDB:LDHU3_24.1240"/>
<organism evidence="3 4">
    <name type="scientific">Leishmania donovani</name>
    <dbReference type="NCBI Taxonomy" id="5661"/>
    <lineage>
        <taxon>Eukaryota</taxon>
        <taxon>Discoba</taxon>
        <taxon>Euglenozoa</taxon>
        <taxon>Kinetoplastea</taxon>
        <taxon>Metakinetoplastina</taxon>
        <taxon>Trypanosomatida</taxon>
        <taxon>Trypanosomatidae</taxon>
        <taxon>Leishmaniinae</taxon>
        <taxon>Leishmania</taxon>
    </lineage>
</organism>
<evidence type="ECO:0000313" key="4">
    <source>
        <dbReference type="Proteomes" id="UP000274082"/>
    </source>
</evidence>
<dbReference type="PROSITE" id="PS00202">
    <property type="entry name" value="RUBREDOXIN"/>
    <property type="match status" value="1"/>
</dbReference>
<evidence type="ECO:0000256" key="2">
    <source>
        <dbReference type="SAM" id="MobiDB-lite"/>
    </source>
</evidence>